<dbReference type="AlphaFoldDB" id="A0A1W1C274"/>
<dbReference type="InterPro" id="IPR052163">
    <property type="entry name" value="DGC-Regulatory_Protein"/>
</dbReference>
<dbReference type="InterPro" id="IPR011006">
    <property type="entry name" value="CheY-like_superfamily"/>
</dbReference>
<dbReference type="PANTHER" id="PTHR46663">
    <property type="entry name" value="DIGUANYLATE CYCLASE DGCT-RELATED"/>
    <property type="match status" value="1"/>
</dbReference>
<accession>A0A1W1C274</accession>
<evidence type="ECO:0000313" key="3">
    <source>
        <dbReference type="EMBL" id="SFV59835.1"/>
    </source>
</evidence>
<dbReference type="SUPFAM" id="SSF55073">
    <property type="entry name" value="Nucleotide cyclase"/>
    <property type="match status" value="1"/>
</dbReference>
<dbReference type="CDD" id="cd01949">
    <property type="entry name" value="GGDEF"/>
    <property type="match status" value="1"/>
</dbReference>
<dbReference type="GO" id="GO:0000160">
    <property type="term" value="P:phosphorelay signal transduction system"/>
    <property type="evidence" value="ECO:0007669"/>
    <property type="project" value="InterPro"/>
</dbReference>
<reference evidence="3" key="1">
    <citation type="submission" date="2016-10" db="EMBL/GenBank/DDBJ databases">
        <authorList>
            <person name="de Groot N.N."/>
        </authorList>
    </citation>
    <scope>NUCLEOTIDE SEQUENCE</scope>
</reference>
<dbReference type="Pfam" id="PF00990">
    <property type="entry name" value="GGDEF"/>
    <property type="match status" value="1"/>
</dbReference>
<dbReference type="PROSITE" id="PS50887">
    <property type="entry name" value="GGDEF"/>
    <property type="match status" value="1"/>
</dbReference>
<feature type="domain" description="GGDEF" evidence="2">
    <location>
        <begin position="179"/>
        <end position="312"/>
    </location>
</feature>
<evidence type="ECO:0000259" key="2">
    <source>
        <dbReference type="PROSITE" id="PS50887"/>
    </source>
</evidence>
<dbReference type="NCBIfam" id="TIGR00254">
    <property type="entry name" value="GGDEF"/>
    <property type="match status" value="1"/>
</dbReference>
<dbReference type="InterPro" id="IPR000160">
    <property type="entry name" value="GGDEF_dom"/>
</dbReference>
<proteinExistence type="predicted"/>
<protein>
    <submittedName>
        <fullName evidence="3">Diguanylate cyclase/phosphodiesterase (GGDEF &amp; EAL domains) with PAS/PAC sensor(S)</fullName>
    </submittedName>
</protein>
<organism evidence="3">
    <name type="scientific">hydrothermal vent metagenome</name>
    <dbReference type="NCBI Taxonomy" id="652676"/>
    <lineage>
        <taxon>unclassified sequences</taxon>
        <taxon>metagenomes</taxon>
        <taxon>ecological metagenomes</taxon>
    </lineage>
</organism>
<dbReference type="PANTHER" id="PTHR46663:SF2">
    <property type="entry name" value="GGDEF DOMAIN-CONTAINING PROTEIN"/>
    <property type="match status" value="1"/>
</dbReference>
<dbReference type="SMART" id="SM00448">
    <property type="entry name" value="REC"/>
    <property type="match status" value="1"/>
</dbReference>
<dbReference type="PROSITE" id="PS50110">
    <property type="entry name" value="RESPONSE_REGULATORY"/>
    <property type="match status" value="1"/>
</dbReference>
<dbReference type="InterPro" id="IPR043128">
    <property type="entry name" value="Rev_trsase/Diguanyl_cyclase"/>
</dbReference>
<dbReference type="CDD" id="cd00156">
    <property type="entry name" value="REC"/>
    <property type="match status" value="1"/>
</dbReference>
<gene>
    <name evidence="3" type="ORF">MNB_SV-3-677</name>
</gene>
<dbReference type="SUPFAM" id="SSF52172">
    <property type="entry name" value="CheY-like"/>
    <property type="match status" value="1"/>
</dbReference>
<dbReference type="Gene3D" id="3.40.50.2300">
    <property type="match status" value="1"/>
</dbReference>
<name>A0A1W1C274_9ZZZZ</name>
<dbReference type="InterPro" id="IPR029787">
    <property type="entry name" value="Nucleotide_cyclase"/>
</dbReference>
<sequence>MSLNSFTLLYVEDDVEIQSAMKDLLENEVQALYQAYDAQEGLALFQEKKPDIVLADISMPQMDGLEMATRIKQIDKNQPIVMITAYDEKDMLLRAIDIGIDGYVVKPVDLEKLLGKLESISQNLCHKKDVEKAKEERLREKEKKLYELAHFDPLTSISNRFLFQQELEQIVKETEQKQSQTALLFIDLDNFKAINDTYGHRAGDSVLVHFAAKVKKLVDKNDIFSRIGGDEFAIIVKNVSSGKSLEILAQNIVESTREATLFEGKELFVSCSIGIADYSYVDGDMETWVHQADTAMYQAKSKGKSNFVFYEK</sequence>
<dbReference type="EMBL" id="FPHI01000021">
    <property type="protein sequence ID" value="SFV59835.1"/>
    <property type="molecule type" value="Genomic_DNA"/>
</dbReference>
<dbReference type="InterPro" id="IPR001789">
    <property type="entry name" value="Sig_transdc_resp-reg_receiver"/>
</dbReference>
<dbReference type="Pfam" id="PF00072">
    <property type="entry name" value="Response_reg"/>
    <property type="match status" value="1"/>
</dbReference>
<evidence type="ECO:0000259" key="1">
    <source>
        <dbReference type="PROSITE" id="PS50110"/>
    </source>
</evidence>
<dbReference type="Gene3D" id="3.30.70.270">
    <property type="match status" value="1"/>
</dbReference>
<dbReference type="SMART" id="SM00267">
    <property type="entry name" value="GGDEF"/>
    <property type="match status" value="1"/>
</dbReference>
<feature type="domain" description="Response regulatory" evidence="1">
    <location>
        <begin position="7"/>
        <end position="121"/>
    </location>
</feature>
<dbReference type="FunFam" id="3.30.70.270:FF:000001">
    <property type="entry name" value="Diguanylate cyclase domain protein"/>
    <property type="match status" value="1"/>
</dbReference>